<comment type="caution">
    <text evidence="2">The sequence shown here is derived from an EMBL/GenBank/DDBJ whole genome shotgun (WGS) entry which is preliminary data.</text>
</comment>
<gene>
    <name evidence="2" type="ORF">BET99_01230</name>
    <name evidence="1" type="ORF">BET99_05820</name>
</gene>
<reference evidence="2 3" key="1">
    <citation type="submission" date="2016-08" db="EMBL/GenBank/DDBJ databases">
        <title>New Insights into Marine Group III Euryarchaeota, from dark to light.</title>
        <authorList>
            <person name="Haro-Moreno J.M."/>
            <person name="Rodriguez-Valera F."/>
            <person name="Lopez-Garcia P."/>
            <person name="Moreira D."/>
            <person name="Martin-Cuadrado A.B."/>
        </authorList>
    </citation>
    <scope>NUCLEOTIDE SEQUENCE [LARGE SCALE GENOMIC DNA]</scope>
    <source>
        <strain evidence="2">CG-Epi2</strain>
    </source>
</reference>
<protein>
    <submittedName>
        <fullName evidence="2">Uncharacterized protein</fullName>
    </submittedName>
</protein>
<dbReference type="Proteomes" id="UP000183615">
    <property type="component" value="Unassembled WGS sequence"/>
</dbReference>
<evidence type="ECO:0000313" key="2">
    <source>
        <dbReference type="EMBL" id="OIR22139.1"/>
    </source>
</evidence>
<name>A0A1J5TPN0_9ARCH</name>
<organism evidence="2 3">
    <name type="scientific">Marine Group III euryarchaeote CG-Epi2</name>
    <dbReference type="NCBI Taxonomy" id="1888996"/>
    <lineage>
        <taxon>Archaea</taxon>
        <taxon>Methanobacteriati</taxon>
        <taxon>Thermoplasmatota</taxon>
        <taxon>Thermoplasmata</taxon>
        <taxon>Candidatus Thermoprofundales</taxon>
    </lineage>
</organism>
<evidence type="ECO:0000313" key="3">
    <source>
        <dbReference type="Proteomes" id="UP000183615"/>
    </source>
</evidence>
<dbReference type="EMBL" id="MIYZ01000023">
    <property type="protein sequence ID" value="OIR22139.1"/>
    <property type="molecule type" value="Genomic_DNA"/>
</dbReference>
<dbReference type="EMBL" id="MIYZ01000036">
    <property type="protein sequence ID" value="OIR21766.1"/>
    <property type="molecule type" value="Genomic_DNA"/>
</dbReference>
<sequence>MIAALFLTVGCIDIPAMNGLVDRIVPEETRTYRIFDVWDTQGNFAPDPAQDQDTYINAIEDMISNPLGFQETAQNISWKEDKHTFFIEENWESTFIILLLSVDYSLGGGVDPSEGPAGTLDFTVIDPDGTKHVYGKDGDGYEIVTWNNQLEERPLLLPVIGGTWTITISGSGLDGIGSVLYSGDYNIRIESDKLE</sequence>
<proteinExistence type="predicted"/>
<dbReference type="AlphaFoldDB" id="A0A1J5TPN0"/>
<accession>A0A1J5TPN0</accession>
<evidence type="ECO:0000313" key="1">
    <source>
        <dbReference type="EMBL" id="OIR21766.1"/>
    </source>
</evidence>